<reference evidence="2" key="1">
    <citation type="submission" date="2017-01" db="EMBL/GenBank/DDBJ databases">
        <title>A deep insight into the sialotranscriptome of adult male and female Cluex tarsalis mosquitoes.</title>
        <authorList>
            <person name="Ribeiro J.M."/>
            <person name="Moreira F."/>
            <person name="Bernard K.A."/>
            <person name="Calvo E."/>
        </authorList>
    </citation>
    <scope>NUCLEOTIDE SEQUENCE</scope>
    <source>
        <strain evidence="2">Kern County</strain>
        <tissue evidence="2">Salivary glands</tissue>
    </source>
</reference>
<dbReference type="GO" id="GO:0016020">
    <property type="term" value="C:membrane"/>
    <property type="evidence" value="ECO:0007669"/>
    <property type="project" value="TreeGrafter"/>
</dbReference>
<dbReference type="SMART" id="SM00516">
    <property type="entry name" value="SEC14"/>
    <property type="match status" value="1"/>
</dbReference>
<feature type="domain" description="CRAL-TRIO" evidence="1">
    <location>
        <begin position="84"/>
        <end position="246"/>
    </location>
</feature>
<sequence length="299" mass="34457">MGKLQLADVENEYKKFPELKREDVQKIREWMEKQPHLPKISDLEIILFLHSNYHRIEPTKKTIDENYTCHTHVPEFFANRDITGTEMKTALDIVVIVPLTIPTKDQYTVLYGKLLKSDATDFSFESCLKFLLMIADVIQRESGAVHGYTFVLDMEGVTMGHVARLAIGTIRKFLHFLQEAMPVRLKGIHLTNVVPFIDKILMLIKPFMKKELLEILHLHSKAETLYPFVQKECLIKELGGNAGSLMEIRKTFNQHMVDNRDFLIELEKVKADESKRPGKPKDSGAIFGMEGNFKKLDID</sequence>
<evidence type="ECO:0000313" key="2">
    <source>
        <dbReference type="EMBL" id="JAV30030.1"/>
    </source>
</evidence>
<dbReference type="GO" id="GO:1902936">
    <property type="term" value="F:phosphatidylinositol bisphosphate binding"/>
    <property type="evidence" value="ECO:0007669"/>
    <property type="project" value="TreeGrafter"/>
</dbReference>
<dbReference type="InterPro" id="IPR036273">
    <property type="entry name" value="CRAL/TRIO_N_dom_sf"/>
</dbReference>
<dbReference type="EMBL" id="GFDL01005015">
    <property type="protein sequence ID" value="JAV30030.1"/>
    <property type="molecule type" value="Transcribed_RNA"/>
</dbReference>
<dbReference type="SUPFAM" id="SSF52087">
    <property type="entry name" value="CRAL/TRIO domain"/>
    <property type="match status" value="1"/>
</dbReference>
<organism evidence="2">
    <name type="scientific">Culex tarsalis</name>
    <name type="common">Encephalitis mosquito</name>
    <dbReference type="NCBI Taxonomy" id="7177"/>
    <lineage>
        <taxon>Eukaryota</taxon>
        <taxon>Metazoa</taxon>
        <taxon>Ecdysozoa</taxon>
        <taxon>Arthropoda</taxon>
        <taxon>Hexapoda</taxon>
        <taxon>Insecta</taxon>
        <taxon>Pterygota</taxon>
        <taxon>Neoptera</taxon>
        <taxon>Endopterygota</taxon>
        <taxon>Diptera</taxon>
        <taxon>Nematocera</taxon>
        <taxon>Culicoidea</taxon>
        <taxon>Culicidae</taxon>
        <taxon>Culicinae</taxon>
        <taxon>Culicini</taxon>
        <taxon>Culex</taxon>
        <taxon>Culex</taxon>
    </lineage>
</organism>
<protein>
    <recommendedName>
        <fullName evidence="1">CRAL-TRIO domain-containing protein</fullName>
    </recommendedName>
</protein>
<dbReference type="SUPFAM" id="SSF46938">
    <property type="entry name" value="CRAL/TRIO N-terminal domain"/>
    <property type="match status" value="1"/>
</dbReference>
<dbReference type="PANTHER" id="PTHR10174:SF213">
    <property type="entry name" value="CRAL-TRIO DOMAIN-CONTAINING PROTEIN"/>
    <property type="match status" value="1"/>
</dbReference>
<dbReference type="PROSITE" id="PS50191">
    <property type="entry name" value="CRAL_TRIO"/>
    <property type="match status" value="1"/>
</dbReference>
<dbReference type="PRINTS" id="PR00180">
    <property type="entry name" value="CRETINALDHBP"/>
</dbReference>
<dbReference type="AlphaFoldDB" id="A0A1Q3FQZ8"/>
<proteinExistence type="predicted"/>
<dbReference type="InterPro" id="IPR036865">
    <property type="entry name" value="CRAL-TRIO_dom_sf"/>
</dbReference>
<dbReference type="InterPro" id="IPR001251">
    <property type="entry name" value="CRAL-TRIO_dom"/>
</dbReference>
<dbReference type="Gene3D" id="3.40.525.10">
    <property type="entry name" value="CRAL-TRIO lipid binding domain"/>
    <property type="match status" value="1"/>
</dbReference>
<name>A0A1Q3FQZ8_CULTA</name>
<dbReference type="CDD" id="cd00170">
    <property type="entry name" value="SEC14"/>
    <property type="match status" value="1"/>
</dbReference>
<dbReference type="Pfam" id="PF00650">
    <property type="entry name" value="CRAL_TRIO"/>
    <property type="match status" value="1"/>
</dbReference>
<evidence type="ECO:0000259" key="1">
    <source>
        <dbReference type="PROSITE" id="PS50191"/>
    </source>
</evidence>
<dbReference type="PANTHER" id="PTHR10174">
    <property type="entry name" value="ALPHA-TOCOPHEROL TRANSFER PROTEIN-RELATED"/>
    <property type="match status" value="1"/>
</dbReference>
<accession>A0A1Q3FQZ8</accession>